<dbReference type="PANTHER" id="PTHR20852:SF93">
    <property type="entry name" value="GLUTAMINE SYNTHETASE CYTOSOLIC ISOZYME 1-1"/>
    <property type="match status" value="1"/>
</dbReference>
<dbReference type="FunFam" id="3.30.590.10:FF:000011">
    <property type="entry name" value="Glutamine synthetase"/>
    <property type="match status" value="1"/>
</dbReference>
<proteinExistence type="inferred from homology"/>
<evidence type="ECO:0000256" key="5">
    <source>
        <dbReference type="ARBA" id="ARBA00022598"/>
    </source>
</evidence>
<dbReference type="InterPro" id="IPR008146">
    <property type="entry name" value="Gln_synth_cat_dom"/>
</dbReference>
<evidence type="ECO:0000256" key="2">
    <source>
        <dbReference type="ARBA" id="ARBA00009897"/>
    </source>
</evidence>
<dbReference type="InterPro" id="IPR014746">
    <property type="entry name" value="Gln_synth/guanido_kin_cat_dom"/>
</dbReference>
<gene>
    <name evidence="12" type="ORF">WJX72_000155</name>
</gene>
<evidence type="ECO:0000256" key="8">
    <source>
        <dbReference type="PROSITE-ProRule" id="PRU01330"/>
    </source>
</evidence>
<protein>
    <recommendedName>
        <fullName evidence="3">glutamine synthetase</fullName>
        <ecNumber evidence="3">6.3.1.2</ecNumber>
    </recommendedName>
</protein>
<evidence type="ECO:0000259" key="10">
    <source>
        <dbReference type="PROSITE" id="PS51986"/>
    </source>
</evidence>
<evidence type="ECO:0000256" key="9">
    <source>
        <dbReference type="RuleBase" id="RU000384"/>
    </source>
</evidence>
<dbReference type="SUPFAM" id="SSF55931">
    <property type="entry name" value="Glutamine synthetase/guanido kinase"/>
    <property type="match status" value="1"/>
</dbReference>
<dbReference type="GO" id="GO:0006542">
    <property type="term" value="P:glutamine biosynthetic process"/>
    <property type="evidence" value="ECO:0007669"/>
    <property type="project" value="InterPro"/>
</dbReference>
<feature type="domain" description="GS catalytic" evidence="11">
    <location>
        <begin position="116"/>
        <end position="428"/>
    </location>
</feature>
<dbReference type="SMART" id="SM01230">
    <property type="entry name" value="Gln-synt_C"/>
    <property type="match status" value="1"/>
</dbReference>
<evidence type="ECO:0000256" key="6">
    <source>
        <dbReference type="ARBA" id="ARBA00022741"/>
    </source>
</evidence>
<keyword evidence="5" id="KW-0436">Ligase</keyword>
<dbReference type="PROSITE" id="PS51986">
    <property type="entry name" value="GS_BETA_GRASP"/>
    <property type="match status" value="1"/>
</dbReference>
<dbReference type="InterPro" id="IPR050292">
    <property type="entry name" value="Glutamine_Synthetase"/>
</dbReference>
<dbReference type="Pfam" id="PF00120">
    <property type="entry name" value="Gln-synt_C"/>
    <property type="match status" value="1"/>
</dbReference>
<dbReference type="GO" id="GO:0005737">
    <property type="term" value="C:cytoplasm"/>
    <property type="evidence" value="ECO:0007669"/>
    <property type="project" value="UniProtKB-SubCell"/>
</dbReference>
<dbReference type="SUPFAM" id="SSF54368">
    <property type="entry name" value="Glutamine synthetase, N-terminal domain"/>
    <property type="match status" value="1"/>
</dbReference>
<evidence type="ECO:0000256" key="3">
    <source>
        <dbReference type="ARBA" id="ARBA00012937"/>
    </source>
</evidence>
<dbReference type="InterPro" id="IPR036651">
    <property type="entry name" value="Gln_synt_N_sf"/>
</dbReference>
<evidence type="ECO:0000256" key="4">
    <source>
        <dbReference type="ARBA" id="ARBA00022490"/>
    </source>
</evidence>
<dbReference type="AlphaFoldDB" id="A0AAW1PWV1"/>
<dbReference type="PANTHER" id="PTHR20852">
    <property type="entry name" value="GLUTAMINE SYNTHETASE"/>
    <property type="match status" value="1"/>
</dbReference>
<keyword evidence="6" id="KW-0547">Nucleotide-binding</keyword>
<evidence type="ECO:0000313" key="13">
    <source>
        <dbReference type="Proteomes" id="UP001489004"/>
    </source>
</evidence>
<keyword evidence="7" id="KW-0067">ATP-binding</keyword>
<dbReference type="InterPro" id="IPR008147">
    <property type="entry name" value="Gln_synt_N"/>
</dbReference>
<dbReference type="Gene3D" id="3.30.590.10">
    <property type="entry name" value="Glutamine synthetase/guanido kinase, catalytic domain"/>
    <property type="match status" value="1"/>
</dbReference>
<keyword evidence="4" id="KW-0963">Cytoplasm</keyword>
<evidence type="ECO:0000259" key="11">
    <source>
        <dbReference type="PROSITE" id="PS51987"/>
    </source>
</evidence>
<sequence length="428" mass="46558">MLDRGVEKQFTGLHARGKWLAEYVWLGGTGADLHSKTKVLNFKPEAVEQLPTWHYDGSTTGQAPDGCGIVYLKPRAVFPDPFRGGEHILVLCDTFSPPVVEGDGLVADMMPHATNNRAPCERAMQQAAGSDPVFSVEQQYTLLDPSSGWPVGWPEVRAGTSPPTSGYCGAGVGVAVGREFSESHVRACIHAGLQISGINADVVPGQWSYSIGPCRGTQLGDQLWMSRYLLLRMSEKFSVIASTDPKPVPGDWGGNGASVKFSTRETREQGKGWFVIQNHIRSLQAAHLQHIMVYGCGNAKRLTGMHKTSSVLHFTWGLENRSASIRIPHSVVLHQRGYYEDRRPASNMDPYLVSMMLVCTTLGVPLPVQVESVNSLDSASESEELTRGSSAILADLDAMDSFAPDTPPQHMSLLSDECSSQNYPTCQA</sequence>
<dbReference type="GO" id="GO:0004356">
    <property type="term" value="F:glutamine synthetase activity"/>
    <property type="evidence" value="ECO:0007669"/>
    <property type="project" value="UniProtKB-EC"/>
</dbReference>
<keyword evidence="13" id="KW-1185">Reference proteome</keyword>
<dbReference type="EC" id="6.3.1.2" evidence="3"/>
<dbReference type="PROSITE" id="PS51987">
    <property type="entry name" value="GS_CATALYTIC"/>
    <property type="match status" value="1"/>
</dbReference>
<comment type="similarity">
    <text evidence="2 8 9">Belongs to the glutamine synthetase family.</text>
</comment>
<evidence type="ECO:0000256" key="7">
    <source>
        <dbReference type="ARBA" id="ARBA00022840"/>
    </source>
</evidence>
<feature type="domain" description="GS beta-grasp" evidence="10">
    <location>
        <begin position="19"/>
        <end position="99"/>
    </location>
</feature>
<accession>A0AAW1PWV1</accession>
<evidence type="ECO:0000256" key="1">
    <source>
        <dbReference type="ARBA" id="ARBA00004496"/>
    </source>
</evidence>
<dbReference type="Proteomes" id="UP001489004">
    <property type="component" value="Unassembled WGS sequence"/>
</dbReference>
<comment type="subcellular location">
    <subcellularLocation>
        <location evidence="1">Cytoplasm</location>
    </subcellularLocation>
</comment>
<dbReference type="GO" id="GO:0005524">
    <property type="term" value="F:ATP binding"/>
    <property type="evidence" value="ECO:0007669"/>
    <property type="project" value="UniProtKB-KW"/>
</dbReference>
<comment type="caution">
    <text evidence="12">The sequence shown here is derived from an EMBL/GenBank/DDBJ whole genome shotgun (WGS) entry which is preliminary data.</text>
</comment>
<name>A0AAW1PWV1_9CHLO</name>
<dbReference type="EMBL" id="JALJOR010000007">
    <property type="protein sequence ID" value="KAK9814059.1"/>
    <property type="molecule type" value="Genomic_DNA"/>
</dbReference>
<evidence type="ECO:0000313" key="12">
    <source>
        <dbReference type="EMBL" id="KAK9814059.1"/>
    </source>
</evidence>
<dbReference type="Gene3D" id="3.10.20.70">
    <property type="entry name" value="Glutamine synthetase, N-terminal domain"/>
    <property type="match status" value="1"/>
</dbReference>
<organism evidence="12 13">
    <name type="scientific">[Myrmecia] bisecta</name>
    <dbReference type="NCBI Taxonomy" id="41462"/>
    <lineage>
        <taxon>Eukaryota</taxon>
        <taxon>Viridiplantae</taxon>
        <taxon>Chlorophyta</taxon>
        <taxon>core chlorophytes</taxon>
        <taxon>Trebouxiophyceae</taxon>
        <taxon>Trebouxiales</taxon>
        <taxon>Trebouxiaceae</taxon>
        <taxon>Myrmecia</taxon>
    </lineage>
</organism>
<reference evidence="12 13" key="1">
    <citation type="journal article" date="2024" name="Nat. Commun.">
        <title>Phylogenomics reveals the evolutionary origins of lichenization in chlorophyte algae.</title>
        <authorList>
            <person name="Puginier C."/>
            <person name="Libourel C."/>
            <person name="Otte J."/>
            <person name="Skaloud P."/>
            <person name="Haon M."/>
            <person name="Grisel S."/>
            <person name="Petersen M."/>
            <person name="Berrin J.G."/>
            <person name="Delaux P.M."/>
            <person name="Dal Grande F."/>
            <person name="Keller J."/>
        </authorList>
    </citation>
    <scope>NUCLEOTIDE SEQUENCE [LARGE SCALE GENOMIC DNA]</scope>
    <source>
        <strain evidence="12 13">SAG 2043</strain>
    </source>
</reference>